<keyword evidence="2 4" id="KW-0863">Zinc-finger</keyword>
<feature type="region of interest" description="Disordered" evidence="5">
    <location>
        <begin position="574"/>
        <end position="601"/>
    </location>
</feature>
<dbReference type="PANTHER" id="PTHR10782:SF4">
    <property type="entry name" value="TONALLI, ISOFORM E"/>
    <property type="match status" value="1"/>
</dbReference>
<dbReference type="AlphaFoldDB" id="A0AA38FRE7"/>
<comment type="caution">
    <text evidence="7">The sequence shown here is derived from an EMBL/GenBank/DDBJ whole genome shotgun (WGS) entry which is preliminary data.</text>
</comment>
<keyword evidence="8" id="KW-1185">Reference proteome</keyword>
<evidence type="ECO:0000256" key="3">
    <source>
        <dbReference type="ARBA" id="ARBA00022833"/>
    </source>
</evidence>
<feature type="domain" description="SP-RING-type" evidence="6">
    <location>
        <begin position="238"/>
        <end position="319"/>
    </location>
</feature>
<dbReference type="Gene3D" id="3.30.40.10">
    <property type="entry name" value="Zinc/RING finger domain, C3HC4 (zinc finger)"/>
    <property type="match status" value="1"/>
</dbReference>
<evidence type="ECO:0000256" key="4">
    <source>
        <dbReference type="PROSITE-ProRule" id="PRU00452"/>
    </source>
</evidence>
<dbReference type="PROSITE" id="PS51044">
    <property type="entry name" value="ZF_SP_RING"/>
    <property type="match status" value="1"/>
</dbReference>
<evidence type="ECO:0000313" key="8">
    <source>
        <dbReference type="Proteomes" id="UP000824469"/>
    </source>
</evidence>
<dbReference type="GO" id="GO:0061665">
    <property type="term" value="F:SUMO ligase activity"/>
    <property type="evidence" value="ECO:0007669"/>
    <property type="project" value="TreeGrafter"/>
</dbReference>
<dbReference type="EMBL" id="JAHRHJ020000007">
    <property type="protein sequence ID" value="KAH9308846.1"/>
    <property type="molecule type" value="Genomic_DNA"/>
</dbReference>
<feature type="compositionally biased region" description="Polar residues" evidence="5">
    <location>
        <begin position="574"/>
        <end position="588"/>
    </location>
</feature>
<proteinExistence type="predicted"/>
<keyword evidence="1" id="KW-0479">Metal-binding</keyword>
<keyword evidence="3" id="KW-0862">Zinc</keyword>
<evidence type="ECO:0000256" key="1">
    <source>
        <dbReference type="ARBA" id="ARBA00022723"/>
    </source>
</evidence>
<gene>
    <name evidence="7" type="ORF">KI387_036757</name>
</gene>
<sequence>AIDSAVVYNQIPAMVNDLPQLVKQVFERKDDNRLQPAIMVLMLSVKNACRSGWFRVTDTDELLIMSKELTSCFTSMGEIPTTKTDNTMSIISSIIPRFYPRLILGSILVSFEIKAGYEVLATDFHIAKRPATHEKIHLFVARTDGLETSACLVTPSQVNFLLNGKGVEKRCSFSMETGPQMPTDVTNMLKIGTNLLQAIGDFNSNYIVAITIMSYCPSTSPSSMLCDYVPTAASSFSSDDELSEGPARITLHCPISYRRIVTPVKGSMCRHHQCFDYENFMEINSRRPSWRCPYCNRHISCPDLRLDQKMVKVLKEVGENVTDVMIKDDGSWKAMAINDNMKDQSQESNEIDAIDSLVSRDSEGKAGTANGFIDLTTESSEACGLNTIGGHSKSSQRPANVSTAVSMCRDTSGAVDRKPDSETLRKICINDSSPNVVLDNPTQTSSRLNIQAGAATLARDRNQGSLSIGTGIISMPGQEHLRPGVPSDNSFAPVSIDAISSPLSQGHVEAWDSAQSVNPLQSLPSTRYFASTENRELHLAQSAHVTSSTGVEVERHSSRHISRAPIAIQALPAQTQVSNTRPRSSVLRSNSSTQVGGSSSISQQIAPFASSNNSFDTTIHTELEMQQLLSRQNQSLQPIVDLQAHSQNREPQDRQHRVMQNFQP</sequence>
<dbReference type="GO" id="GO:0008270">
    <property type="term" value="F:zinc ion binding"/>
    <property type="evidence" value="ECO:0007669"/>
    <property type="project" value="UniProtKB-KW"/>
</dbReference>
<evidence type="ECO:0000256" key="2">
    <source>
        <dbReference type="ARBA" id="ARBA00022771"/>
    </source>
</evidence>
<protein>
    <recommendedName>
        <fullName evidence="6">SP-RING-type domain-containing protein</fullName>
    </recommendedName>
</protein>
<dbReference type="PANTHER" id="PTHR10782">
    <property type="entry name" value="ZINC FINGER MIZ DOMAIN-CONTAINING PROTEIN"/>
    <property type="match status" value="1"/>
</dbReference>
<reference evidence="7 8" key="1">
    <citation type="journal article" date="2021" name="Nat. Plants">
        <title>The Taxus genome provides insights into paclitaxel biosynthesis.</title>
        <authorList>
            <person name="Xiong X."/>
            <person name="Gou J."/>
            <person name="Liao Q."/>
            <person name="Li Y."/>
            <person name="Zhou Q."/>
            <person name="Bi G."/>
            <person name="Li C."/>
            <person name="Du R."/>
            <person name="Wang X."/>
            <person name="Sun T."/>
            <person name="Guo L."/>
            <person name="Liang H."/>
            <person name="Lu P."/>
            <person name="Wu Y."/>
            <person name="Zhang Z."/>
            <person name="Ro D.K."/>
            <person name="Shang Y."/>
            <person name="Huang S."/>
            <person name="Yan J."/>
        </authorList>
    </citation>
    <scope>NUCLEOTIDE SEQUENCE [LARGE SCALE GENOMIC DNA]</scope>
    <source>
        <strain evidence="7">Ta-2019</strain>
    </source>
</reference>
<dbReference type="GO" id="GO:0016925">
    <property type="term" value="P:protein sumoylation"/>
    <property type="evidence" value="ECO:0007669"/>
    <property type="project" value="TreeGrafter"/>
</dbReference>
<evidence type="ECO:0000256" key="5">
    <source>
        <dbReference type="SAM" id="MobiDB-lite"/>
    </source>
</evidence>
<evidence type="ECO:0000259" key="6">
    <source>
        <dbReference type="PROSITE" id="PS51044"/>
    </source>
</evidence>
<accession>A0AA38FRE7</accession>
<feature type="compositionally biased region" description="Low complexity" evidence="5">
    <location>
        <begin position="589"/>
        <end position="601"/>
    </location>
</feature>
<name>A0AA38FRE7_TAXCH</name>
<dbReference type="InterPro" id="IPR013083">
    <property type="entry name" value="Znf_RING/FYVE/PHD"/>
</dbReference>
<dbReference type="Pfam" id="PF02891">
    <property type="entry name" value="zf-MIZ"/>
    <property type="match status" value="1"/>
</dbReference>
<feature type="non-terminal residue" evidence="7">
    <location>
        <position position="664"/>
    </location>
</feature>
<feature type="compositionally biased region" description="Basic and acidic residues" evidence="5">
    <location>
        <begin position="647"/>
        <end position="656"/>
    </location>
</feature>
<evidence type="ECO:0000313" key="7">
    <source>
        <dbReference type="EMBL" id="KAH9308846.1"/>
    </source>
</evidence>
<organism evidence="7 8">
    <name type="scientific">Taxus chinensis</name>
    <name type="common">Chinese yew</name>
    <name type="synonym">Taxus wallichiana var. chinensis</name>
    <dbReference type="NCBI Taxonomy" id="29808"/>
    <lineage>
        <taxon>Eukaryota</taxon>
        <taxon>Viridiplantae</taxon>
        <taxon>Streptophyta</taxon>
        <taxon>Embryophyta</taxon>
        <taxon>Tracheophyta</taxon>
        <taxon>Spermatophyta</taxon>
        <taxon>Pinopsida</taxon>
        <taxon>Pinidae</taxon>
        <taxon>Conifers II</taxon>
        <taxon>Cupressales</taxon>
        <taxon>Taxaceae</taxon>
        <taxon>Taxus</taxon>
    </lineage>
</organism>
<dbReference type="OMA" id="IPRFYPR"/>
<dbReference type="CDD" id="cd16650">
    <property type="entry name" value="SP-RING_PIAS-like"/>
    <property type="match status" value="1"/>
</dbReference>
<dbReference type="GO" id="GO:0000785">
    <property type="term" value="C:chromatin"/>
    <property type="evidence" value="ECO:0007669"/>
    <property type="project" value="TreeGrafter"/>
</dbReference>
<feature type="region of interest" description="Disordered" evidence="5">
    <location>
        <begin position="643"/>
        <end position="664"/>
    </location>
</feature>
<feature type="non-terminal residue" evidence="7">
    <location>
        <position position="1"/>
    </location>
</feature>
<dbReference type="Proteomes" id="UP000824469">
    <property type="component" value="Unassembled WGS sequence"/>
</dbReference>
<dbReference type="InterPro" id="IPR004181">
    <property type="entry name" value="Znf_MIZ"/>
</dbReference>